<feature type="region of interest" description="Disordered" evidence="1">
    <location>
        <begin position="1"/>
        <end position="81"/>
    </location>
</feature>
<gene>
    <name evidence="3" type="ORF">SAMN04489743_1722</name>
</gene>
<feature type="transmembrane region" description="Helical" evidence="2">
    <location>
        <begin position="89"/>
        <end position="111"/>
    </location>
</feature>
<keyword evidence="2" id="KW-1133">Transmembrane helix</keyword>
<evidence type="ECO:0000256" key="1">
    <source>
        <dbReference type="SAM" id="MobiDB-lite"/>
    </source>
</evidence>
<dbReference type="RefSeq" id="WP_091719225.1">
    <property type="nucleotide sequence ID" value="NZ_LT629779.1"/>
</dbReference>
<protein>
    <recommendedName>
        <fullName evidence="5">DUF4333 domain-containing protein</fullName>
    </recommendedName>
</protein>
<evidence type="ECO:0000313" key="3">
    <source>
        <dbReference type="EMBL" id="SDT11113.1"/>
    </source>
</evidence>
<reference evidence="4" key="1">
    <citation type="submission" date="2016-10" db="EMBL/GenBank/DDBJ databases">
        <authorList>
            <person name="Varghese N."/>
            <person name="Submissions S."/>
        </authorList>
    </citation>
    <scope>NUCLEOTIDE SEQUENCE [LARGE SCALE GENOMIC DNA]</scope>
    <source>
        <strain evidence="4">IMMIB L-1606</strain>
    </source>
</reference>
<dbReference type="OrthoDB" id="4948466at2"/>
<evidence type="ECO:0000313" key="4">
    <source>
        <dbReference type="Proteomes" id="UP000198751"/>
    </source>
</evidence>
<sequence length="225" mass="23678">MSNPQEPYQPGHPGSGQLPQPPQQPPAGYPGPTPNPPYGQPQQGSPYPGTQDPGNPNNPYGQQQPGQYRGAGPFGLPGGEPPARKRPRLWIILTAIGGVLLLVVVGIVILVNVAGSATNHAKDLADGFTKLVIAGDSSKAYDDYLDPALQEQLSKETFISGVESLKMDGTCTPAYSSMKVATENGVKSADVGGVITCEGKKVDLAYRFEGTDELKMTNIKLRPAA</sequence>
<proteinExistence type="predicted"/>
<dbReference type="AlphaFoldDB" id="A0A1H1XPF3"/>
<keyword evidence="2" id="KW-0472">Membrane</keyword>
<keyword evidence="2" id="KW-0812">Transmembrane</keyword>
<organism evidence="3 4">
    <name type="scientific">Pseudarthrobacter equi</name>
    <dbReference type="NCBI Taxonomy" id="728066"/>
    <lineage>
        <taxon>Bacteria</taxon>
        <taxon>Bacillati</taxon>
        <taxon>Actinomycetota</taxon>
        <taxon>Actinomycetes</taxon>
        <taxon>Micrococcales</taxon>
        <taxon>Micrococcaceae</taxon>
        <taxon>Pseudarthrobacter</taxon>
    </lineage>
</organism>
<feature type="compositionally biased region" description="Pro residues" evidence="1">
    <location>
        <begin position="19"/>
        <end position="39"/>
    </location>
</feature>
<dbReference type="EMBL" id="LT629779">
    <property type="protein sequence ID" value="SDT11113.1"/>
    <property type="molecule type" value="Genomic_DNA"/>
</dbReference>
<dbReference type="Proteomes" id="UP000198751">
    <property type="component" value="Chromosome I"/>
</dbReference>
<feature type="compositionally biased region" description="Low complexity" evidence="1">
    <location>
        <begin position="9"/>
        <end position="18"/>
    </location>
</feature>
<accession>A0A1H1XPF3</accession>
<feature type="compositionally biased region" description="Low complexity" evidence="1">
    <location>
        <begin position="40"/>
        <end position="71"/>
    </location>
</feature>
<name>A0A1H1XPF3_9MICC</name>
<evidence type="ECO:0008006" key="5">
    <source>
        <dbReference type="Google" id="ProtNLM"/>
    </source>
</evidence>
<evidence type="ECO:0000256" key="2">
    <source>
        <dbReference type="SAM" id="Phobius"/>
    </source>
</evidence>
<keyword evidence="4" id="KW-1185">Reference proteome</keyword>